<accession>A0A4V1IPE7</accession>
<proteinExistence type="predicted"/>
<feature type="region of interest" description="Disordered" evidence="1">
    <location>
        <begin position="39"/>
        <end position="76"/>
    </location>
</feature>
<sequence>ALAAAQKATEEQGVALKLAKEQQAAHERKLAEEVKLEEIVLSSSDSPPPAKPTFAPAARGATAESAKPSPADRDLSEEELKKLGEALKTITKTSALSDVKEQLAGLKERGHLQSELQESLPLLLLRQWDEQHVREDLDQERDRELEKRDEHENRKWNEAEDVGCDYHGDVGLCLANGRFDGGFRFDDGVGGGGGRHMAREGDALEAGEGDELVGAREEREDEMKAEGVGSVRRAAGEEKAIPRISAAAPEVGRALQGTLFRSLATGECRWRRESPLSKDTRLSNLVKEAEVDFTESCATRRRQGKKANLLPLLQLAVTPPVLQPRNGFGGGEAEGGSSSDPIKIGQCYRDEAAATRREAAEAC</sequence>
<feature type="non-terminal residue" evidence="2">
    <location>
        <position position="1"/>
    </location>
</feature>
<dbReference type="AlphaFoldDB" id="A0A4V1IPE7"/>
<evidence type="ECO:0000256" key="1">
    <source>
        <dbReference type="SAM" id="MobiDB-lite"/>
    </source>
</evidence>
<evidence type="ECO:0000313" key="3">
    <source>
        <dbReference type="Proteomes" id="UP000269721"/>
    </source>
</evidence>
<feature type="region of interest" description="Disordered" evidence="1">
    <location>
        <begin position="321"/>
        <end position="344"/>
    </location>
</feature>
<dbReference type="EMBL" id="ML002081">
    <property type="protein sequence ID" value="RKO82797.1"/>
    <property type="molecule type" value="Genomic_DNA"/>
</dbReference>
<name>A0A4V1IPE7_9FUNG</name>
<protein>
    <submittedName>
        <fullName evidence="2">Uncharacterized protein</fullName>
    </submittedName>
</protein>
<reference evidence="3" key="1">
    <citation type="journal article" date="2018" name="Nat. Microbiol.">
        <title>Leveraging single-cell genomics to expand the fungal tree of life.</title>
        <authorList>
            <person name="Ahrendt S.R."/>
            <person name="Quandt C.A."/>
            <person name="Ciobanu D."/>
            <person name="Clum A."/>
            <person name="Salamov A."/>
            <person name="Andreopoulos B."/>
            <person name="Cheng J.F."/>
            <person name="Woyke T."/>
            <person name="Pelin A."/>
            <person name="Henrissat B."/>
            <person name="Reynolds N.K."/>
            <person name="Benny G.L."/>
            <person name="Smith M.E."/>
            <person name="James T.Y."/>
            <person name="Grigoriev I.V."/>
        </authorList>
    </citation>
    <scope>NUCLEOTIDE SEQUENCE [LARGE SCALE GENOMIC DNA]</scope>
</reference>
<keyword evidence="3" id="KW-1185">Reference proteome</keyword>
<organism evidence="2 3">
    <name type="scientific">Blyttiomyces helicus</name>
    <dbReference type="NCBI Taxonomy" id="388810"/>
    <lineage>
        <taxon>Eukaryota</taxon>
        <taxon>Fungi</taxon>
        <taxon>Fungi incertae sedis</taxon>
        <taxon>Chytridiomycota</taxon>
        <taxon>Chytridiomycota incertae sedis</taxon>
        <taxon>Chytridiomycetes</taxon>
        <taxon>Chytridiomycetes incertae sedis</taxon>
        <taxon>Blyttiomyces</taxon>
    </lineage>
</organism>
<dbReference type="Proteomes" id="UP000269721">
    <property type="component" value="Unassembled WGS sequence"/>
</dbReference>
<evidence type="ECO:0000313" key="2">
    <source>
        <dbReference type="EMBL" id="RKO82797.1"/>
    </source>
</evidence>
<gene>
    <name evidence="2" type="ORF">BDK51DRAFT_49539</name>
</gene>